<proteinExistence type="predicted"/>
<sequence length="134" mass="15728">MKKLQTVLLLLLSISIISGCTDKEKFIVYGSPQNEEELKAVLKEEDYVEKTTVIQHDDKMLVTVQIKPWDKWKKAKLEKKLQKKFDELYPDKEVFVSADYKIYYEANKVKKDGLEDEEISDKIKELKKLAKEEA</sequence>
<dbReference type="Proteomes" id="UP000050668">
    <property type="component" value="Unassembled WGS sequence"/>
</dbReference>
<dbReference type="EMBL" id="LGRV01000007">
    <property type="protein sequence ID" value="KOS66737.1"/>
    <property type="molecule type" value="Genomic_DNA"/>
</dbReference>
<dbReference type="InterPro" id="IPR019076">
    <property type="entry name" value="Spore_lipoprot_YhcN/YlaJ-like"/>
</dbReference>
<accession>A0ABR5JX36</accession>
<dbReference type="RefSeq" id="WP_053585437.1">
    <property type="nucleotide sequence ID" value="NZ_LGRV01000007.1"/>
</dbReference>
<gene>
    <name evidence="1" type="ORF">AEA09_18590</name>
</gene>
<dbReference type="Pfam" id="PF09580">
    <property type="entry name" value="Spore_YhcN_YlaJ"/>
    <property type="match status" value="1"/>
</dbReference>
<keyword evidence="2" id="KW-1185">Reference proteome</keyword>
<dbReference type="PROSITE" id="PS51257">
    <property type="entry name" value="PROKAR_LIPOPROTEIN"/>
    <property type="match status" value="1"/>
</dbReference>
<evidence type="ECO:0000313" key="2">
    <source>
        <dbReference type="Proteomes" id="UP000050668"/>
    </source>
</evidence>
<protein>
    <recommendedName>
        <fullName evidence="3">Sporulation protein</fullName>
    </recommendedName>
</protein>
<comment type="caution">
    <text evidence="1">The sequence shown here is derived from an EMBL/GenBank/DDBJ whole genome shotgun (WGS) entry which is preliminary data.</text>
</comment>
<organism evidence="1 2">
    <name type="scientific">Lysinibacillus contaminans</name>
    <dbReference type="NCBI Taxonomy" id="1293441"/>
    <lineage>
        <taxon>Bacteria</taxon>
        <taxon>Bacillati</taxon>
        <taxon>Bacillota</taxon>
        <taxon>Bacilli</taxon>
        <taxon>Bacillales</taxon>
        <taxon>Bacillaceae</taxon>
        <taxon>Lysinibacillus</taxon>
    </lineage>
</organism>
<name>A0ABR5JX36_9BACI</name>
<reference evidence="2" key="1">
    <citation type="submission" date="2015-07" db="EMBL/GenBank/DDBJ databases">
        <title>Fjat-14205 dsm 2895.</title>
        <authorList>
            <person name="Liu B."/>
            <person name="Wang J."/>
            <person name="Zhu Y."/>
            <person name="Liu G."/>
            <person name="Chen Q."/>
            <person name="Chen Z."/>
            <person name="Lan J."/>
            <person name="Che J."/>
            <person name="Ge C."/>
            <person name="Shi H."/>
            <person name="Pan Z."/>
            <person name="Liu X."/>
        </authorList>
    </citation>
    <scope>NUCLEOTIDE SEQUENCE [LARGE SCALE GENOMIC DNA]</scope>
    <source>
        <strain evidence="2">DSM 25560</strain>
    </source>
</reference>
<evidence type="ECO:0008006" key="3">
    <source>
        <dbReference type="Google" id="ProtNLM"/>
    </source>
</evidence>
<evidence type="ECO:0000313" key="1">
    <source>
        <dbReference type="EMBL" id="KOS66737.1"/>
    </source>
</evidence>